<accession>A0A3E0WTI2</accession>
<evidence type="ECO:0000256" key="3">
    <source>
        <dbReference type="ARBA" id="ARBA00035126"/>
    </source>
</evidence>
<dbReference type="GO" id="GO:0005524">
    <property type="term" value="F:ATP binding"/>
    <property type="evidence" value="ECO:0007669"/>
    <property type="project" value="UniProtKB-KW"/>
</dbReference>
<evidence type="ECO:0000313" key="10">
    <source>
        <dbReference type="EMBL" id="RFA36148.1"/>
    </source>
</evidence>
<gene>
    <name evidence="10" type="ORF">CAL65_11900</name>
</gene>
<dbReference type="SUPFAM" id="SSF81301">
    <property type="entry name" value="Nucleotidyltransferase"/>
    <property type="match status" value="1"/>
</dbReference>
<dbReference type="InterPro" id="IPR002934">
    <property type="entry name" value="Polymerase_NTP_transf_dom"/>
</dbReference>
<keyword evidence="11" id="KW-1185">Reference proteome</keyword>
<evidence type="ECO:0000256" key="5">
    <source>
        <dbReference type="ARBA" id="ARBA00047831"/>
    </source>
</evidence>
<dbReference type="InterPro" id="IPR043519">
    <property type="entry name" value="NT_sf"/>
</dbReference>
<dbReference type="EC" id="2.7.7.47" evidence="3 7"/>
<name>A0A3E0WTI2_9GAMM</name>
<dbReference type="InterPro" id="IPR025184">
    <property type="entry name" value="AadA_C"/>
</dbReference>
<evidence type="ECO:0000256" key="7">
    <source>
        <dbReference type="PIRNR" id="PIRNR000819"/>
    </source>
</evidence>
<feature type="domain" description="Polymerase nucleotidyl transferase" evidence="8">
    <location>
        <begin position="21"/>
        <end position="62"/>
    </location>
</feature>
<dbReference type="CDD" id="cd05403">
    <property type="entry name" value="NT_KNTase_like"/>
    <property type="match status" value="1"/>
</dbReference>
<keyword evidence="1 7" id="KW-0808">Transferase</keyword>
<dbReference type="RefSeq" id="WP_116302296.1">
    <property type="nucleotide sequence ID" value="NZ_NFZV01000009.1"/>
</dbReference>
<dbReference type="InterPro" id="IPR024172">
    <property type="entry name" value="AadA/Aad9"/>
</dbReference>
<protein>
    <recommendedName>
        <fullName evidence="4 7">Aminoglycoside (3'') (9) adenylyltransferase</fullName>
        <ecNumber evidence="3 7">2.7.7.47</ecNumber>
    </recommendedName>
</protein>
<sequence length="262" mass="28604">MVDNRKTIEIPSEAEQAQAAVRDLLGDSLVGIYLFGSAVIGGLRVDSDVDLLVATARPLGDEERSNLLSRLLRISGRVGESPAARPLELTVLNVPDVVPWRYPPAAEFVYGEWLRDDFEAGSVPQPVTDPDLTIVLKKVLDHSVPLYGPNAGELFEPVTMSAVRQAIRDSLPAVLGGVEGDERNTILTLARMWLTLAEGDIAPKDVAAEWAIKQLPVEHGHLLGEARLAYLGRTQDDWGPRAVELEKLVRYMEGRIIACLNG</sequence>
<dbReference type="EMBL" id="NFZW01000010">
    <property type="protein sequence ID" value="RFA36148.1"/>
    <property type="molecule type" value="Genomic_DNA"/>
</dbReference>
<feature type="domain" description="Adenylyltransferase AadA C-terminal" evidence="9">
    <location>
        <begin position="153"/>
        <end position="253"/>
    </location>
</feature>
<dbReference type="Proteomes" id="UP000256763">
    <property type="component" value="Unassembled WGS sequence"/>
</dbReference>
<evidence type="ECO:0000259" key="8">
    <source>
        <dbReference type="Pfam" id="PF01909"/>
    </source>
</evidence>
<dbReference type="PIRSF" id="PIRSF000819">
    <property type="entry name" value="Streptomycin_3-adenylyltransf"/>
    <property type="match status" value="1"/>
</dbReference>
<keyword evidence="7" id="KW-0548">Nucleotidyltransferase</keyword>
<reference evidence="11" key="1">
    <citation type="submission" date="2017-05" db="EMBL/GenBank/DDBJ databases">
        <authorList>
            <person name="Sharma S."/>
            <person name="Sidhu C."/>
            <person name="Pinnaka A.K."/>
        </authorList>
    </citation>
    <scope>NUCLEOTIDE SEQUENCE [LARGE SCALE GENOMIC DNA]</scope>
    <source>
        <strain evidence="11">AK93</strain>
    </source>
</reference>
<evidence type="ECO:0000256" key="6">
    <source>
        <dbReference type="ARBA" id="ARBA00048566"/>
    </source>
</evidence>
<dbReference type="NCBIfam" id="NF010309">
    <property type="entry name" value="PRK13746.1"/>
    <property type="match status" value="1"/>
</dbReference>
<dbReference type="GO" id="GO:0070566">
    <property type="term" value="F:adenylyltransferase activity"/>
    <property type="evidence" value="ECO:0007669"/>
    <property type="project" value="InterPro"/>
</dbReference>
<evidence type="ECO:0000256" key="4">
    <source>
        <dbReference type="ARBA" id="ARBA00035252"/>
    </source>
</evidence>
<comment type="catalytic activity">
    <reaction evidence="5 7">
        <text>spectinomycin + ATP = 9-O-adenylylspectinomycin + diphosphate</text>
        <dbReference type="Rhea" id="RHEA:63228"/>
        <dbReference type="ChEBI" id="CHEBI:30616"/>
        <dbReference type="ChEBI" id="CHEBI:33019"/>
        <dbReference type="ChEBI" id="CHEBI:146260"/>
        <dbReference type="ChEBI" id="CHEBI:146261"/>
    </reaction>
</comment>
<dbReference type="Pfam" id="PF13427">
    <property type="entry name" value="AadA_C"/>
    <property type="match status" value="1"/>
</dbReference>
<evidence type="ECO:0000313" key="11">
    <source>
        <dbReference type="Proteomes" id="UP000256763"/>
    </source>
</evidence>
<dbReference type="GO" id="GO:0009012">
    <property type="term" value="F:aminoglycoside 3''-adenylyltransferase activity"/>
    <property type="evidence" value="ECO:0007669"/>
    <property type="project" value="UniProtKB-EC"/>
</dbReference>
<dbReference type="GO" id="GO:0046677">
    <property type="term" value="P:response to antibiotic"/>
    <property type="evidence" value="ECO:0007669"/>
    <property type="project" value="UniProtKB-KW"/>
</dbReference>
<keyword evidence="7" id="KW-0547">Nucleotide-binding</keyword>
<dbReference type="OrthoDB" id="7058480at2"/>
<evidence type="ECO:0000259" key="9">
    <source>
        <dbReference type="Pfam" id="PF13427"/>
    </source>
</evidence>
<evidence type="ECO:0000256" key="2">
    <source>
        <dbReference type="ARBA" id="ARBA00023251"/>
    </source>
</evidence>
<comment type="caution">
    <text evidence="10">The sequence shown here is derived from an EMBL/GenBank/DDBJ whole genome shotgun (WGS) entry which is preliminary data.</text>
</comment>
<dbReference type="Gene3D" id="3.30.460.10">
    <property type="entry name" value="Beta Polymerase, domain 2"/>
    <property type="match status" value="1"/>
</dbReference>
<evidence type="ECO:0000256" key="1">
    <source>
        <dbReference type="ARBA" id="ARBA00022679"/>
    </source>
</evidence>
<keyword evidence="7" id="KW-0067">ATP-binding</keyword>
<dbReference type="AlphaFoldDB" id="A0A3E0WTI2"/>
<keyword evidence="2 7" id="KW-0046">Antibiotic resistance</keyword>
<organism evidence="10 11">
    <name type="scientific">Alkalilimnicola ehrlichii</name>
    <dbReference type="NCBI Taxonomy" id="351052"/>
    <lineage>
        <taxon>Bacteria</taxon>
        <taxon>Pseudomonadati</taxon>
        <taxon>Pseudomonadota</taxon>
        <taxon>Gammaproteobacteria</taxon>
        <taxon>Chromatiales</taxon>
        <taxon>Ectothiorhodospiraceae</taxon>
        <taxon>Alkalilimnicola</taxon>
    </lineage>
</organism>
<dbReference type="Pfam" id="PF01909">
    <property type="entry name" value="NTP_transf_2"/>
    <property type="match status" value="1"/>
</dbReference>
<proteinExistence type="predicted"/>
<comment type="catalytic activity">
    <reaction evidence="6 7">
        <text>streptomycin + ATP = 3''-O-adenylylstreptomycin + diphosphate</text>
        <dbReference type="Rhea" id="RHEA:20245"/>
        <dbReference type="ChEBI" id="CHEBI:30616"/>
        <dbReference type="ChEBI" id="CHEBI:33019"/>
        <dbReference type="ChEBI" id="CHEBI:58007"/>
        <dbReference type="ChEBI" id="CHEBI:58605"/>
        <dbReference type="EC" id="2.7.7.47"/>
    </reaction>
</comment>